<dbReference type="Gene3D" id="2.30.30.60">
    <property type="match status" value="1"/>
</dbReference>
<dbReference type="InterPro" id="IPR023408">
    <property type="entry name" value="MscS_beta-dom_sf"/>
</dbReference>
<evidence type="ECO:0000259" key="10">
    <source>
        <dbReference type="Pfam" id="PF21082"/>
    </source>
</evidence>
<evidence type="ECO:0000256" key="7">
    <source>
        <dbReference type="SAM" id="MobiDB-lite"/>
    </source>
</evidence>
<dbReference type="AlphaFoldDB" id="A0AAV3TCL9"/>
<feature type="transmembrane region" description="Helical" evidence="8">
    <location>
        <begin position="171"/>
        <end position="202"/>
    </location>
</feature>
<protein>
    <recommendedName>
        <fullName evidence="13">Small-conductance mechanosensitive channel</fullName>
    </recommendedName>
</protein>
<dbReference type="Pfam" id="PF00924">
    <property type="entry name" value="MS_channel_2nd"/>
    <property type="match status" value="1"/>
</dbReference>
<dbReference type="SUPFAM" id="SSF82861">
    <property type="entry name" value="Mechanosensitive channel protein MscS (YggB), transmembrane region"/>
    <property type="match status" value="1"/>
</dbReference>
<comment type="caution">
    <text evidence="11">The sequence shown here is derived from an EMBL/GenBank/DDBJ whole genome shotgun (WGS) entry which is preliminary data.</text>
</comment>
<evidence type="ECO:0000256" key="2">
    <source>
        <dbReference type="ARBA" id="ARBA00008017"/>
    </source>
</evidence>
<keyword evidence="6 8" id="KW-0472">Membrane</keyword>
<gene>
    <name evidence="11" type="ORF">GCM10009020_27600</name>
</gene>
<dbReference type="Pfam" id="PF21082">
    <property type="entry name" value="MS_channel_3rd"/>
    <property type="match status" value="1"/>
</dbReference>
<evidence type="ECO:0000256" key="8">
    <source>
        <dbReference type="SAM" id="Phobius"/>
    </source>
</evidence>
<sequence length="383" mass="41003">MAGTLTVVPMLDAAQIGVDRVVTTTEGKLLVSVAALAVAVVTAWLARRGRERLAERVRPAVADVVVPIVVISVFAAAVTVILDAWELSGDALKVIGSPSGPTLGRLMVTGIVLVGGYVVTSAVRRLLDDLIGRSDAVTDHQREVTFRLSQLVVWISALITVLGVWRVNLEGLLIGAGFLGIVVGMAARQTLGALLSGFVLMLSRPFEIGDWIEIGTQGQEGIVTDITMMNTRIQTFDGEYVMVPNDVIGGQSITNRSRKGRLRLEIEVGVDYDADIDRAVELADDAVEEIEESLDVPSPETVVKRFDDSSVVLGVRFWIDNPSARRRWRARTAAISSVKDAFDEAGVTIPFPQRTVGGREQGGRDPTLGGETPVAESPPGGDE</sequence>
<feature type="domain" description="Mechanosensitive ion channel MscS C-terminal" evidence="10">
    <location>
        <begin position="265"/>
        <end position="348"/>
    </location>
</feature>
<feature type="transmembrane region" description="Helical" evidence="8">
    <location>
        <begin position="144"/>
        <end position="165"/>
    </location>
</feature>
<feature type="region of interest" description="Disordered" evidence="7">
    <location>
        <begin position="352"/>
        <end position="383"/>
    </location>
</feature>
<comment type="subcellular location">
    <subcellularLocation>
        <location evidence="1">Cell membrane</location>
        <topology evidence="1">Multi-pass membrane protein</topology>
    </subcellularLocation>
</comment>
<keyword evidence="5 8" id="KW-1133">Transmembrane helix</keyword>
<evidence type="ECO:0000313" key="11">
    <source>
        <dbReference type="EMBL" id="GAA0677923.1"/>
    </source>
</evidence>
<evidence type="ECO:0008006" key="13">
    <source>
        <dbReference type="Google" id="ProtNLM"/>
    </source>
</evidence>
<reference evidence="11 12" key="1">
    <citation type="journal article" date="2019" name="Int. J. Syst. Evol. Microbiol.">
        <title>The Global Catalogue of Microorganisms (GCM) 10K type strain sequencing project: providing services to taxonomists for standard genome sequencing and annotation.</title>
        <authorList>
            <consortium name="The Broad Institute Genomics Platform"/>
            <consortium name="The Broad Institute Genome Sequencing Center for Infectious Disease"/>
            <person name="Wu L."/>
            <person name="Ma J."/>
        </authorList>
    </citation>
    <scope>NUCLEOTIDE SEQUENCE [LARGE SCALE GENOMIC DNA]</scope>
    <source>
        <strain evidence="11 12">JCM 16328</strain>
    </source>
</reference>
<evidence type="ECO:0000256" key="6">
    <source>
        <dbReference type="ARBA" id="ARBA00023136"/>
    </source>
</evidence>
<feature type="transmembrane region" description="Helical" evidence="8">
    <location>
        <begin position="59"/>
        <end position="82"/>
    </location>
</feature>
<evidence type="ECO:0000256" key="3">
    <source>
        <dbReference type="ARBA" id="ARBA00022475"/>
    </source>
</evidence>
<dbReference type="Gene3D" id="3.30.70.100">
    <property type="match status" value="1"/>
</dbReference>
<evidence type="ECO:0000256" key="5">
    <source>
        <dbReference type="ARBA" id="ARBA00022989"/>
    </source>
</evidence>
<dbReference type="InterPro" id="IPR049278">
    <property type="entry name" value="MS_channel_C"/>
</dbReference>
<name>A0AAV3TCL9_9EURY</name>
<dbReference type="RefSeq" id="WP_343774638.1">
    <property type="nucleotide sequence ID" value="NZ_BAAADV010000007.1"/>
</dbReference>
<dbReference type="SUPFAM" id="SSF50182">
    <property type="entry name" value="Sm-like ribonucleoproteins"/>
    <property type="match status" value="1"/>
</dbReference>
<dbReference type="PANTHER" id="PTHR30221:SF20">
    <property type="entry name" value="SMALL-CONDUCTANCE MECHANOSENSITIVE CHANNEL"/>
    <property type="match status" value="1"/>
</dbReference>
<dbReference type="Proteomes" id="UP001500420">
    <property type="component" value="Unassembled WGS sequence"/>
</dbReference>
<dbReference type="InterPro" id="IPR045275">
    <property type="entry name" value="MscS_archaea/bacteria_type"/>
</dbReference>
<keyword evidence="4 8" id="KW-0812">Transmembrane</keyword>
<proteinExistence type="inferred from homology"/>
<comment type="similarity">
    <text evidence="2">Belongs to the MscS (TC 1.A.23) family.</text>
</comment>
<accession>A0AAV3TCL9</accession>
<evidence type="ECO:0000256" key="4">
    <source>
        <dbReference type="ARBA" id="ARBA00022692"/>
    </source>
</evidence>
<dbReference type="Gene3D" id="1.10.287.1260">
    <property type="match status" value="1"/>
</dbReference>
<keyword evidence="12" id="KW-1185">Reference proteome</keyword>
<dbReference type="GO" id="GO:0008381">
    <property type="term" value="F:mechanosensitive monoatomic ion channel activity"/>
    <property type="evidence" value="ECO:0007669"/>
    <property type="project" value="InterPro"/>
</dbReference>
<feature type="transmembrane region" description="Helical" evidence="8">
    <location>
        <begin position="102"/>
        <end position="123"/>
    </location>
</feature>
<evidence type="ECO:0000256" key="1">
    <source>
        <dbReference type="ARBA" id="ARBA00004651"/>
    </source>
</evidence>
<organism evidence="11 12">
    <name type="scientific">Natronoarchaeum mannanilyticum</name>
    <dbReference type="NCBI Taxonomy" id="926360"/>
    <lineage>
        <taxon>Archaea</taxon>
        <taxon>Methanobacteriati</taxon>
        <taxon>Methanobacteriota</taxon>
        <taxon>Stenosarchaea group</taxon>
        <taxon>Halobacteria</taxon>
        <taxon>Halobacteriales</taxon>
        <taxon>Natronoarchaeaceae</taxon>
    </lineage>
</organism>
<evidence type="ECO:0000313" key="12">
    <source>
        <dbReference type="Proteomes" id="UP001500420"/>
    </source>
</evidence>
<keyword evidence="3" id="KW-1003">Cell membrane</keyword>
<dbReference type="EMBL" id="BAAADV010000007">
    <property type="protein sequence ID" value="GAA0677923.1"/>
    <property type="molecule type" value="Genomic_DNA"/>
</dbReference>
<dbReference type="InterPro" id="IPR010920">
    <property type="entry name" value="LSM_dom_sf"/>
</dbReference>
<dbReference type="InterPro" id="IPR006685">
    <property type="entry name" value="MscS_channel_2nd"/>
</dbReference>
<dbReference type="SUPFAM" id="SSF82689">
    <property type="entry name" value="Mechanosensitive channel protein MscS (YggB), C-terminal domain"/>
    <property type="match status" value="1"/>
</dbReference>
<dbReference type="GO" id="GO:0005886">
    <property type="term" value="C:plasma membrane"/>
    <property type="evidence" value="ECO:0007669"/>
    <property type="project" value="UniProtKB-SubCell"/>
</dbReference>
<feature type="transmembrane region" description="Helical" evidence="8">
    <location>
        <begin position="29"/>
        <end position="47"/>
    </location>
</feature>
<dbReference type="PANTHER" id="PTHR30221">
    <property type="entry name" value="SMALL-CONDUCTANCE MECHANOSENSITIVE CHANNEL"/>
    <property type="match status" value="1"/>
</dbReference>
<dbReference type="InterPro" id="IPR011014">
    <property type="entry name" value="MscS_channel_TM-2"/>
</dbReference>
<evidence type="ECO:0000259" key="9">
    <source>
        <dbReference type="Pfam" id="PF00924"/>
    </source>
</evidence>
<dbReference type="InterPro" id="IPR011066">
    <property type="entry name" value="MscS_channel_C_sf"/>
</dbReference>
<feature type="domain" description="Mechanosensitive ion channel MscS" evidence="9">
    <location>
        <begin position="193"/>
        <end position="258"/>
    </location>
</feature>